<feature type="binding site" evidence="2">
    <location>
        <begin position="204"/>
        <end position="206"/>
    </location>
    <ligand>
        <name>dihydroxyacetone phosphate</name>
        <dbReference type="ChEBI" id="CHEBI:57642"/>
    </ligand>
</feature>
<keyword evidence="3" id="KW-0479">Metal-binding</keyword>
<dbReference type="PANTHER" id="PTHR30304">
    <property type="entry name" value="D-TAGATOSE-1,6-BISPHOSPHATE ALDOLASE"/>
    <property type="match status" value="1"/>
</dbReference>
<feature type="binding site" evidence="2">
    <location>
        <begin position="225"/>
        <end position="228"/>
    </location>
    <ligand>
        <name>dihydroxyacetone phosphate</name>
        <dbReference type="ChEBI" id="CHEBI:57642"/>
    </ligand>
</feature>
<feature type="binding site" evidence="3">
    <location>
        <position position="131"/>
    </location>
    <ligand>
        <name>Zn(2+)</name>
        <dbReference type="ChEBI" id="CHEBI:29105"/>
        <label>2</label>
    </ligand>
</feature>
<dbReference type="InterPro" id="IPR000771">
    <property type="entry name" value="FBA_II"/>
</dbReference>
<dbReference type="AlphaFoldDB" id="A0AAW5BRH4"/>
<organism evidence="4 7">
    <name type="scientific">Enterocloster aldenensis</name>
    <dbReference type="NCBI Taxonomy" id="358742"/>
    <lineage>
        <taxon>Bacteria</taxon>
        <taxon>Bacillati</taxon>
        <taxon>Bacillota</taxon>
        <taxon>Clostridia</taxon>
        <taxon>Lachnospirales</taxon>
        <taxon>Lachnospiraceae</taxon>
        <taxon>Enterocloster</taxon>
    </lineage>
</organism>
<accession>A0AAW5BRH4</accession>
<dbReference type="GO" id="GO:0008270">
    <property type="term" value="F:zinc ion binding"/>
    <property type="evidence" value="ECO:0007669"/>
    <property type="project" value="InterPro"/>
</dbReference>
<reference evidence="5 6" key="1">
    <citation type="journal article" date="2020" name="Cell Host Microbe">
        <title>Functional and Genomic Variation between Human-Derived Isolates of Lachnospiraceae Reveals Inter- and Intra-Species Diversity.</title>
        <authorList>
            <person name="Sorbara M.T."/>
            <person name="Littmann E.R."/>
            <person name="Fontana E."/>
            <person name="Moody T.U."/>
            <person name="Kohout C.E."/>
            <person name="Gjonbalaj M."/>
            <person name="Eaton V."/>
            <person name="Seok R."/>
            <person name="Leiner I.M."/>
            <person name="Pamer E.G."/>
        </authorList>
    </citation>
    <scope>NUCLEOTIDE SEQUENCE [LARGE SCALE GENOMIC DNA]</scope>
    <source>
        <strain evidence="5 6">MSK.1.17</strain>
    </source>
</reference>
<evidence type="ECO:0000313" key="6">
    <source>
        <dbReference type="Proteomes" id="UP000669239"/>
    </source>
</evidence>
<feature type="binding site" evidence="3">
    <location>
        <position position="80"/>
    </location>
    <ligand>
        <name>Zn(2+)</name>
        <dbReference type="ChEBI" id="CHEBI:29105"/>
        <label>1</label>
        <note>catalytic</note>
    </ligand>
</feature>
<dbReference type="EMBL" id="JAAITT010000013">
    <property type="protein sequence ID" value="NSJ49163.1"/>
    <property type="molecule type" value="Genomic_DNA"/>
</dbReference>
<comment type="caution">
    <text evidence="4">The sequence shown here is derived from an EMBL/GenBank/DDBJ whole genome shotgun (WGS) entry which is preliminary data.</text>
</comment>
<dbReference type="PANTHER" id="PTHR30304:SF0">
    <property type="entry name" value="D-TAGATOSE-1,6-BISPHOSPHATE ALDOLASE SUBUNIT GATY-RELATED"/>
    <property type="match status" value="1"/>
</dbReference>
<evidence type="ECO:0000313" key="5">
    <source>
        <dbReference type="EMBL" id="NSJ49163.1"/>
    </source>
</evidence>
<evidence type="ECO:0000313" key="7">
    <source>
        <dbReference type="Proteomes" id="UP001299608"/>
    </source>
</evidence>
<dbReference type="SUPFAM" id="SSF51569">
    <property type="entry name" value="Aldolase"/>
    <property type="match status" value="1"/>
</dbReference>
<evidence type="ECO:0000256" key="2">
    <source>
        <dbReference type="PIRSR" id="PIRSR001359-2"/>
    </source>
</evidence>
<dbReference type="NCBIfam" id="TIGR00167">
    <property type="entry name" value="cbbA"/>
    <property type="match status" value="1"/>
</dbReference>
<keyword evidence="6" id="KW-1185">Reference proteome</keyword>
<comment type="cofactor">
    <cofactor evidence="3">
        <name>Zn(2+)</name>
        <dbReference type="ChEBI" id="CHEBI:29105"/>
    </cofactor>
    <text evidence="3">Binds 2 Zn(2+) ions per subunit. One is catalytic and the other provides a structural contribution.</text>
</comment>
<dbReference type="Proteomes" id="UP001299608">
    <property type="component" value="Unassembled WGS sequence"/>
</dbReference>
<dbReference type="EMBL" id="JAKNGE010000017">
    <property type="protein sequence ID" value="MCG4746608.1"/>
    <property type="molecule type" value="Genomic_DNA"/>
</dbReference>
<dbReference type="InterPro" id="IPR050246">
    <property type="entry name" value="Class_II_FBP_aldolase"/>
</dbReference>
<feature type="binding site" evidence="3">
    <location>
        <position position="101"/>
    </location>
    <ligand>
        <name>Zn(2+)</name>
        <dbReference type="ChEBI" id="CHEBI:29105"/>
        <label>2</label>
    </ligand>
</feature>
<dbReference type="Pfam" id="PF01116">
    <property type="entry name" value="F_bP_aldolase"/>
    <property type="match status" value="1"/>
</dbReference>
<reference evidence="5" key="2">
    <citation type="submission" date="2020-02" db="EMBL/GenBank/DDBJ databases">
        <authorList>
            <person name="Littmann E."/>
            <person name="Sorbara M."/>
        </authorList>
    </citation>
    <scope>NUCLEOTIDE SEQUENCE</scope>
    <source>
        <strain evidence="5">MSK.1.17</strain>
    </source>
</reference>
<sequence length="273" mass="29173">MLVSMKEILVEARNGKYGVAAPNVINEDTARVCIEAAVEMRAPLILDFAYQFHPDIVSLGKIICMLAQTATVPIAVNLDHGASFEQAIWAIRAGFTSIMVDRSSAPYEDNIRDTAELVKIAHAVGVSVEAELGHVGDGGHYAQDREPGLTDPAKAREYADRTGIDCLAVAIGTAHGAYSGEPHLDFGRLEAIGREVDIPLVLHGGSGSGNDNLVKAIQCGITKINIATDLFVAGVAAGAQEGPPYMIYHRIREGYKQRLKGYMELFGQSGRAG</sequence>
<gene>
    <name evidence="5" type="ORF">G5B36_10680</name>
    <name evidence="4" type="ORF">L0N08_14395</name>
</gene>
<feature type="active site" description="Proton donor" evidence="1">
    <location>
        <position position="79"/>
    </location>
</feature>
<reference evidence="4" key="3">
    <citation type="submission" date="2022-01" db="EMBL/GenBank/DDBJ databases">
        <title>Collection of gut derived symbiotic bacterial strains cultured from healthy donors.</title>
        <authorList>
            <person name="Lin H."/>
            <person name="Kohout C."/>
            <person name="Waligurski E."/>
            <person name="Pamer E.G."/>
        </authorList>
    </citation>
    <scope>NUCLEOTIDE SEQUENCE</scope>
    <source>
        <strain evidence="4">DFI.6.55</strain>
    </source>
</reference>
<name>A0AAW5BRH4_9FIRM</name>
<dbReference type="InterPro" id="IPR013785">
    <property type="entry name" value="Aldolase_TIM"/>
</dbReference>
<feature type="binding site" evidence="3">
    <location>
        <position position="203"/>
    </location>
    <ligand>
        <name>Zn(2+)</name>
        <dbReference type="ChEBI" id="CHEBI:29105"/>
        <label>1</label>
        <note>catalytic</note>
    </ligand>
</feature>
<evidence type="ECO:0000256" key="3">
    <source>
        <dbReference type="PIRSR" id="PIRSR001359-3"/>
    </source>
</evidence>
<evidence type="ECO:0000313" key="4">
    <source>
        <dbReference type="EMBL" id="MCG4746608.1"/>
    </source>
</evidence>
<dbReference type="Gene3D" id="3.20.20.70">
    <property type="entry name" value="Aldolase class I"/>
    <property type="match status" value="1"/>
</dbReference>
<dbReference type="GO" id="GO:0016832">
    <property type="term" value="F:aldehyde-lyase activity"/>
    <property type="evidence" value="ECO:0007669"/>
    <property type="project" value="InterPro"/>
</dbReference>
<keyword evidence="3" id="KW-0862">Zinc</keyword>
<dbReference type="GO" id="GO:0005975">
    <property type="term" value="P:carbohydrate metabolic process"/>
    <property type="evidence" value="ECO:0007669"/>
    <property type="project" value="InterPro"/>
</dbReference>
<dbReference type="Proteomes" id="UP000669239">
    <property type="component" value="Unassembled WGS sequence"/>
</dbReference>
<evidence type="ECO:0000256" key="1">
    <source>
        <dbReference type="PIRSR" id="PIRSR001359-1"/>
    </source>
</evidence>
<proteinExistence type="predicted"/>
<protein>
    <submittedName>
        <fullName evidence="4">Class II fructose-bisphosphate aldolase</fullName>
    </submittedName>
</protein>
<dbReference type="PIRSF" id="PIRSF001359">
    <property type="entry name" value="F_bP_aldolase_II"/>
    <property type="match status" value="1"/>
</dbReference>
<feature type="binding site" evidence="2">
    <location>
        <position position="176"/>
    </location>
    <ligand>
        <name>dihydroxyacetone phosphate</name>
        <dbReference type="ChEBI" id="CHEBI:57642"/>
    </ligand>
</feature>
<feature type="binding site" evidence="3">
    <location>
        <position position="175"/>
    </location>
    <ligand>
        <name>Zn(2+)</name>
        <dbReference type="ChEBI" id="CHEBI:29105"/>
        <label>1</label>
        <note>catalytic</note>
    </ligand>
</feature>
<dbReference type="CDD" id="cd00947">
    <property type="entry name" value="TBP_aldolase_IIB"/>
    <property type="match status" value="1"/>
</dbReference>
<dbReference type="RefSeq" id="WP_165641837.1">
    <property type="nucleotide sequence ID" value="NZ_JAAITT010000013.1"/>
</dbReference>